<dbReference type="EMBL" id="PXYX01000006">
    <property type="protein sequence ID" value="PSR28577.1"/>
    <property type="molecule type" value="Genomic_DNA"/>
</dbReference>
<name>A0A1R0IKR6_SULTH</name>
<protein>
    <submittedName>
        <fullName evidence="2">Uncharacterized protein</fullName>
    </submittedName>
</protein>
<dbReference type="AlphaFoldDB" id="A0A1R0IKR6"/>
<sequence>MRTTLALAIAVSSAVIGAIFGRSLRPQGPISIMWTMIVAAVGALLAEAASVIWVGPPPQGWQPLVGGILIGVMAGIFSGKKRQPPDKPES</sequence>
<accession>A0A1R0IKR6</accession>
<feature type="transmembrane region" description="Helical" evidence="1">
    <location>
        <begin position="31"/>
        <end position="54"/>
    </location>
</feature>
<evidence type="ECO:0000256" key="1">
    <source>
        <dbReference type="SAM" id="Phobius"/>
    </source>
</evidence>
<gene>
    <name evidence="2" type="ORF">C7B47_05310</name>
</gene>
<dbReference type="RefSeq" id="WP_020376531.1">
    <property type="nucleotide sequence ID" value="NZ_MDZD01000025.1"/>
</dbReference>
<keyword evidence="1" id="KW-1133">Transmembrane helix</keyword>
<feature type="transmembrane region" description="Helical" evidence="1">
    <location>
        <begin position="6"/>
        <end position="24"/>
    </location>
</feature>
<keyword evidence="1" id="KW-0472">Membrane</keyword>
<reference evidence="2 3" key="1">
    <citation type="journal article" date="2014" name="BMC Genomics">
        <title>Comparison of environmental and isolate Sulfobacillus genomes reveals diverse carbon, sulfur, nitrogen, and hydrogen metabolisms.</title>
        <authorList>
            <person name="Justice N.B."/>
            <person name="Norman A."/>
            <person name="Brown C.T."/>
            <person name="Singh A."/>
            <person name="Thomas B.C."/>
            <person name="Banfield J.F."/>
        </authorList>
    </citation>
    <scope>NUCLEOTIDE SEQUENCE [LARGE SCALE GENOMIC DNA]</scope>
    <source>
        <strain evidence="2">AMDSBA5</strain>
    </source>
</reference>
<feature type="transmembrane region" description="Helical" evidence="1">
    <location>
        <begin position="60"/>
        <end position="77"/>
    </location>
</feature>
<comment type="caution">
    <text evidence="2">The sequence shown here is derived from an EMBL/GenBank/DDBJ whole genome shotgun (WGS) entry which is preliminary data.</text>
</comment>
<dbReference type="Proteomes" id="UP000242705">
    <property type="component" value="Unassembled WGS sequence"/>
</dbReference>
<organism evidence="2 3">
    <name type="scientific">Sulfobacillus thermosulfidooxidans</name>
    <dbReference type="NCBI Taxonomy" id="28034"/>
    <lineage>
        <taxon>Bacteria</taxon>
        <taxon>Bacillati</taxon>
        <taxon>Bacillota</taxon>
        <taxon>Clostridia</taxon>
        <taxon>Eubacteriales</taxon>
        <taxon>Clostridiales Family XVII. Incertae Sedis</taxon>
        <taxon>Sulfobacillus</taxon>
    </lineage>
</organism>
<proteinExistence type="predicted"/>
<keyword evidence="1" id="KW-0812">Transmembrane</keyword>
<evidence type="ECO:0000313" key="3">
    <source>
        <dbReference type="Proteomes" id="UP000242705"/>
    </source>
</evidence>
<evidence type="ECO:0000313" key="2">
    <source>
        <dbReference type="EMBL" id="PSR28577.1"/>
    </source>
</evidence>